<evidence type="ECO:0000313" key="1">
    <source>
        <dbReference type="Proteomes" id="UP000694941"/>
    </source>
</evidence>
<accession>A0ABM1C192</accession>
<proteinExistence type="predicted"/>
<sequence>MPERNVESIPIHLSKQGNLLNLEEGVVKSEDAGLGTTNNFQFGAKKRLDQLTIDFNQQTISRCSSFEGSCTSLANTPTPGKNSKCSWQKERTGIVVMLSAVYAKLLVVMGICFPLGEVISHRIPISYYEVCIEYEK</sequence>
<gene>
    <name evidence="2" type="primary">LOC106476369</name>
</gene>
<organism evidence="1 2">
    <name type="scientific">Limulus polyphemus</name>
    <name type="common">Atlantic horseshoe crab</name>
    <dbReference type="NCBI Taxonomy" id="6850"/>
    <lineage>
        <taxon>Eukaryota</taxon>
        <taxon>Metazoa</taxon>
        <taxon>Ecdysozoa</taxon>
        <taxon>Arthropoda</taxon>
        <taxon>Chelicerata</taxon>
        <taxon>Merostomata</taxon>
        <taxon>Xiphosura</taxon>
        <taxon>Limulidae</taxon>
        <taxon>Limulus</taxon>
    </lineage>
</organism>
<dbReference type="Proteomes" id="UP000694941">
    <property type="component" value="Unplaced"/>
</dbReference>
<evidence type="ECO:0000313" key="2">
    <source>
        <dbReference type="RefSeq" id="XP_013792483.2"/>
    </source>
</evidence>
<name>A0ABM1C192_LIMPO</name>
<dbReference type="RefSeq" id="XP_013792483.2">
    <property type="nucleotide sequence ID" value="XM_013937029.2"/>
</dbReference>
<dbReference type="GeneID" id="106476369"/>
<protein>
    <submittedName>
        <fullName evidence="2">Uncharacterized protein LOC106476369</fullName>
    </submittedName>
</protein>
<reference evidence="2" key="1">
    <citation type="submission" date="2025-08" db="UniProtKB">
        <authorList>
            <consortium name="RefSeq"/>
        </authorList>
    </citation>
    <scope>IDENTIFICATION</scope>
    <source>
        <tissue evidence="2">Muscle</tissue>
    </source>
</reference>
<keyword evidence="1" id="KW-1185">Reference proteome</keyword>